<evidence type="ECO:0000313" key="3">
    <source>
        <dbReference type="Proteomes" id="UP000051733"/>
    </source>
</evidence>
<dbReference type="PATRIC" id="fig|1423813.3.peg.864"/>
<evidence type="ECO:0000256" key="1">
    <source>
        <dbReference type="SAM" id="MobiDB-lite"/>
    </source>
</evidence>
<proteinExistence type="predicted"/>
<feature type="compositionally biased region" description="Low complexity" evidence="1">
    <location>
        <begin position="48"/>
        <end position="67"/>
    </location>
</feature>
<protein>
    <submittedName>
        <fullName evidence="2">Uncharacterized protein</fullName>
    </submittedName>
</protein>
<dbReference type="AlphaFoldDB" id="A0A0R2A5U8"/>
<gene>
    <name evidence="2" type="ORF">FC26_GL000843</name>
</gene>
<evidence type="ECO:0000313" key="2">
    <source>
        <dbReference type="EMBL" id="KRM62111.1"/>
    </source>
</evidence>
<sequence length="87" mass="8817">MGTDQATWQASQDTAQVEYLKENPVTPSAEQLAINELGQQLASVSAQLAQANTAPASTAETTSAESTVTGQASSADTASDTTQGGTQ</sequence>
<feature type="compositionally biased region" description="Polar residues" evidence="1">
    <location>
        <begin position="68"/>
        <end position="87"/>
    </location>
</feature>
<dbReference type="Proteomes" id="UP000051733">
    <property type="component" value="Unassembled WGS sequence"/>
</dbReference>
<comment type="caution">
    <text evidence="2">The sequence shown here is derived from an EMBL/GenBank/DDBJ whole genome shotgun (WGS) entry which is preliminary data.</text>
</comment>
<reference evidence="2 3" key="1">
    <citation type="journal article" date="2015" name="Genome Announc.">
        <title>Expanding the biotechnology potential of lactobacilli through comparative genomics of 213 strains and associated genera.</title>
        <authorList>
            <person name="Sun Z."/>
            <person name="Harris H.M."/>
            <person name="McCann A."/>
            <person name="Guo C."/>
            <person name="Argimon S."/>
            <person name="Zhang W."/>
            <person name="Yang X."/>
            <person name="Jeffery I.B."/>
            <person name="Cooney J.C."/>
            <person name="Kagawa T.F."/>
            <person name="Liu W."/>
            <person name="Song Y."/>
            <person name="Salvetti E."/>
            <person name="Wrobel A."/>
            <person name="Rasinkangas P."/>
            <person name="Parkhill J."/>
            <person name="Rea M.C."/>
            <person name="O'Sullivan O."/>
            <person name="Ritari J."/>
            <person name="Douillard F.P."/>
            <person name="Paul Ross R."/>
            <person name="Yang R."/>
            <person name="Briner A.E."/>
            <person name="Felis G.E."/>
            <person name="de Vos W.M."/>
            <person name="Barrangou R."/>
            <person name="Klaenhammer T.R."/>
            <person name="Caufield P.W."/>
            <person name="Cui Y."/>
            <person name="Zhang H."/>
            <person name="O'Toole P.W."/>
        </authorList>
    </citation>
    <scope>NUCLEOTIDE SEQUENCE [LARGE SCALE GENOMIC DNA]</scope>
    <source>
        <strain evidence="2 3">DSM 20634</strain>
    </source>
</reference>
<dbReference type="STRING" id="1423813.FC26_GL000843"/>
<accession>A0A0R2A5U8</accession>
<dbReference type="EMBL" id="AYYY01000011">
    <property type="protein sequence ID" value="KRM62111.1"/>
    <property type="molecule type" value="Genomic_DNA"/>
</dbReference>
<keyword evidence="3" id="KW-1185">Reference proteome</keyword>
<organism evidence="2 3">
    <name type="scientific">Paucilactobacillus vaccinostercus DSM 20634</name>
    <dbReference type="NCBI Taxonomy" id="1423813"/>
    <lineage>
        <taxon>Bacteria</taxon>
        <taxon>Bacillati</taxon>
        <taxon>Bacillota</taxon>
        <taxon>Bacilli</taxon>
        <taxon>Lactobacillales</taxon>
        <taxon>Lactobacillaceae</taxon>
        <taxon>Paucilactobacillus</taxon>
    </lineage>
</organism>
<name>A0A0R2A5U8_9LACO</name>
<feature type="region of interest" description="Disordered" evidence="1">
    <location>
        <begin position="48"/>
        <end position="87"/>
    </location>
</feature>